<dbReference type="RefSeq" id="WP_152578132.1">
    <property type="nucleotide sequence ID" value="NZ_JAATJI010000002.1"/>
</dbReference>
<keyword evidence="3 5" id="KW-0560">Oxidoreductase</keyword>
<feature type="active site" evidence="4">
    <location>
        <position position="57"/>
    </location>
</feature>
<dbReference type="AlphaFoldDB" id="A0A7C9KIL8"/>
<reference evidence="8 9" key="1">
    <citation type="submission" date="2019-09" db="EMBL/GenBank/DDBJ databases">
        <title>Polymorphobacter sp. isolated from a lake in China.</title>
        <authorList>
            <person name="Liu Z."/>
        </authorList>
    </citation>
    <scope>NUCLEOTIDE SEQUENCE [LARGE SCALE GENOMIC DNA]</scope>
    <source>
        <strain evidence="8 9">D40P</strain>
    </source>
</reference>
<dbReference type="CDD" id="cd00340">
    <property type="entry name" value="GSH_Peroxidase"/>
    <property type="match status" value="1"/>
</dbReference>
<dbReference type="Proteomes" id="UP000481327">
    <property type="component" value="Unassembled WGS sequence"/>
</dbReference>
<evidence type="ECO:0000313" key="9">
    <source>
        <dbReference type="Proteomes" id="UP000481327"/>
    </source>
</evidence>
<dbReference type="PANTHER" id="PTHR11592:SF78">
    <property type="entry name" value="GLUTATHIONE PEROXIDASE"/>
    <property type="match status" value="1"/>
</dbReference>
<dbReference type="PROSITE" id="PS51355">
    <property type="entry name" value="GLUTATHIONE_PEROXID_3"/>
    <property type="match status" value="1"/>
</dbReference>
<accession>A0A7C9KIL8</accession>
<evidence type="ECO:0000256" key="4">
    <source>
        <dbReference type="PIRSR" id="PIRSR000303-1"/>
    </source>
</evidence>
<dbReference type="InterPro" id="IPR029759">
    <property type="entry name" value="GPX_AS"/>
</dbReference>
<evidence type="ECO:0000256" key="6">
    <source>
        <dbReference type="SAM" id="SignalP"/>
    </source>
</evidence>
<keyword evidence="6" id="KW-0732">Signal</keyword>
<dbReference type="PROSITE" id="PS00460">
    <property type="entry name" value="GLUTATHIONE_PEROXID_1"/>
    <property type="match status" value="1"/>
</dbReference>
<dbReference type="GO" id="GO:0004601">
    <property type="term" value="F:peroxidase activity"/>
    <property type="evidence" value="ECO:0007669"/>
    <property type="project" value="UniProtKB-KW"/>
</dbReference>
<comment type="caution">
    <text evidence="8">The sequence shown here is derived from an EMBL/GenBank/DDBJ whole genome shotgun (WGS) entry which is preliminary data.</text>
</comment>
<evidence type="ECO:0000313" key="8">
    <source>
        <dbReference type="EMBL" id="MQT17700.1"/>
    </source>
</evidence>
<dbReference type="PIRSF" id="PIRSF000303">
    <property type="entry name" value="Glutathion_perox"/>
    <property type="match status" value="1"/>
</dbReference>
<evidence type="ECO:0000259" key="7">
    <source>
        <dbReference type="PROSITE" id="PS51352"/>
    </source>
</evidence>
<dbReference type="InterPro" id="IPR000889">
    <property type="entry name" value="Glutathione_peroxidase"/>
</dbReference>
<feature type="domain" description="Thioredoxin" evidence="7">
    <location>
        <begin position="19"/>
        <end position="179"/>
    </location>
</feature>
<keyword evidence="9" id="KW-1185">Reference proteome</keyword>
<dbReference type="PANTHER" id="PTHR11592">
    <property type="entry name" value="GLUTATHIONE PEROXIDASE"/>
    <property type="match status" value="1"/>
</dbReference>
<dbReference type="InterPro" id="IPR036249">
    <property type="entry name" value="Thioredoxin-like_sf"/>
</dbReference>
<protein>
    <recommendedName>
        <fullName evidence="5">Glutathione peroxidase</fullName>
    </recommendedName>
</protein>
<gene>
    <name evidence="8" type="ORF">F3168_10545</name>
</gene>
<dbReference type="SUPFAM" id="SSF52833">
    <property type="entry name" value="Thioredoxin-like"/>
    <property type="match status" value="1"/>
</dbReference>
<organism evidence="8 9">
    <name type="scientific">Sandarakinorhabdus fusca</name>
    <dbReference type="NCBI Taxonomy" id="1439888"/>
    <lineage>
        <taxon>Bacteria</taxon>
        <taxon>Pseudomonadati</taxon>
        <taxon>Pseudomonadota</taxon>
        <taxon>Alphaproteobacteria</taxon>
        <taxon>Sphingomonadales</taxon>
        <taxon>Sphingosinicellaceae</taxon>
        <taxon>Sandarakinorhabdus</taxon>
    </lineage>
</organism>
<dbReference type="Pfam" id="PF00255">
    <property type="entry name" value="GSHPx"/>
    <property type="match status" value="1"/>
</dbReference>
<dbReference type="OrthoDB" id="9785502at2"/>
<name>A0A7C9KIL8_9SPHN</name>
<evidence type="ECO:0000256" key="1">
    <source>
        <dbReference type="ARBA" id="ARBA00006926"/>
    </source>
</evidence>
<evidence type="ECO:0000256" key="5">
    <source>
        <dbReference type="RuleBase" id="RU000499"/>
    </source>
</evidence>
<dbReference type="GO" id="GO:0034599">
    <property type="term" value="P:cellular response to oxidative stress"/>
    <property type="evidence" value="ECO:0007669"/>
    <property type="project" value="TreeGrafter"/>
</dbReference>
<dbReference type="InterPro" id="IPR013766">
    <property type="entry name" value="Thioredoxin_domain"/>
</dbReference>
<comment type="similarity">
    <text evidence="1 5">Belongs to the glutathione peroxidase family.</text>
</comment>
<feature type="chain" id="PRO_5028968078" description="Glutathione peroxidase" evidence="6">
    <location>
        <begin position="26"/>
        <end position="182"/>
    </location>
</feature>
<evidence type="ECO:0000256" key="2">
    <source>
        <dbReference type="ARBA" id="ARBA00022559"/>
    </source>
</evidence>
<dbReference type="EMBL" id="WIOL01000003">
    <property type="protein sequence ID" value="MQT17700.1"/>
    <property type="molecule type" value="Genomic_DNA"/>
</dbReference>
<evidence type="ECO:0000256" key="3">
    <source>
        <dbReference type="ARBA" id="ARBA00023002"/>
    </source>
</evidence>
<dbReference type="Gene3D" id="3.40.30.10">
    <property type="entry name" value="Glutaredoxin"/>
    <property type="match status" value="1"/>
</dbReference>
<proteinExistence type="inferred from homology"/>
<feature type="signal peptide" evidence="6">
    <location>
        <begin position="1"/>
        <end position="25"/>
    </location>
</feature>
<dbReference type="PROSITE" id="PS51352">
    <property type="entry name" value="THIOREDOXIN_2"/>
    <property type="match status" value="1"/>
</dbReference>
<dbReference type="PRINTS" id="PR01011">
    <property type="entry name" value="GLUTPROXDASE"/>
</dbReference>
<sequence length="182" mass="19367">MHKPLFAAVVIAAAGLISAAAPQSAFDFKMTTIDGKPMPFSQYKGKVLLVVNTASMCGYTPQYEGLQALQDKYKGQGFTVIGVPSSDFDQELGSDKEIKSFCESKFGIKFPMSTKSAVTGDKAAPFYRWAAATLGADKAPKWNFHKYLVGRDGKLIAAYPSKVAPGSPELTGAVTQAIAAKS</sequence>
<keyword evidence="2 5" id="KW-0575">Peroxidase</keyword>